<name>A0AA43QXC8_9LECA</name>
<sequence>MAPPVQVSYIPTVSDLYTSGELSPSSSPDPSLQPSNSLNSKISLFKGSITTLATTCIVNAANESLLGGGGVDGAIHSAAGPGLLRECRPLHGCRTGSAKITKAHALPSTHIIHAVGPIYIRAKSQRPGLEADLLRSCYKTCMDLAGQKGGSIAFSCLSAGVYGYPSGEAAEIACREVRRWLEDQEADEEAENKVERVVFCLFENKDVRAYLEWLPKIFPPESQQKEELPTAAGSTPAAAAGSASKSAQQHEEVEGSGVLVQETEAADHTAGPATKKARTEEETSKDDWEPVEKPNVAEASSLEKSTEMSEEGEKVEGEELAADDGEKIEKPGDEPMAKTTAGYEMVEDSRELDNKLGRDW</sequence>
<dbReference type="CDD" id="cd02908">
    <property type="entry name" value="Macro_OAADPr_deacetylase"/>
    <property type="match status" value="1"/>
</dbReference>
<dbReference type="InterPro" id="IPR002589">
    <property type="entry name" value="Macro_dom"/>
</dbReference>
<evidence type="ECO:0000313" key="3">
    <source>
        <dbReference type="EMBL" id="MDI1493106.1"/>
    </source>
</evidence>
<evidence type="ECO:0000313" key="4">
    <source>
        <dbReference type="Proteomes" id="UP001161017"/>
    </source>
</evidence>
<keyword evidence="4" id="KW-1185">Reference proteome</keyword>
<feature type="compositionally biased region" description="Basic and acidic residues" evidence="1">
    <location>
        <begin position="304"/>
        <end position="317"/>
    </location>
</feature>
<dbReference type="InterPro" id="IPR043472">
    <property type="entry name" value="Macro_dom-like"/>
</dbReference>
<feature type="compositionally biased region" description="Basic and acidic residues" evidence="1">
    <location>
        <begin position="277"/>
        <end position="292"/>
    </location>
</feature>
<dbReference type="PANTHER" id="PTHR11106">
    <property type="entry name" value="GANGLIOSIDE INDUCED DIFFERENTIATION ASSOCIATED PROTEIN 2-RELATED"/>
    <property type="match status" value="1"/>
</dbReference>
<dbReference type="SUPFAM" id="SSF52949">
    <property type="entry name" value="Macro domain-like"/>
    <property type="match status" value="1"/>
</dbReference>
<dbReference type="Pfam" id="PF01661">
    <property type="entry name" value="Macro"/>
    <property type="match status" value="1"/>
</dbReference>
<feature type="region of interest" description="Disordered" evidence="1">
    <location>
        <begin position="224"/>
        <end position="360"/>
    </location>
</feature>
<dbReference type="EMBL" id="JAPUFD010000023">
    <property type="protein sequence ID" value="MDI1493106.1"/>
    <property type="molecule type" value="Genomic_DNA"/>
</dbReference>
<dbReference type="PROSITE" id="PS51154">
    <property type="entry name" value="MACRO"/>
    <property type="match status" value="1"/>
</dbReference>
<reference evidence="3" key="1">
    <citation type="journal article" date="2023" name="Genome Biol. Evol.">
        <title>First Whole Genome Sequence and Flow Cytometry Genome Size Data for the Lichen-Forming Fungus Ramalina farinacea (Ascomycota).</title>
        <authorList>
            <person name="Llewellyn T."/>
            <person name="Mian S."/>
            <person name="Hill R."/>
            <person name="Leitch I.J."/>
            <person name="Gaya E."/>
        </authorList>
    </citation>
    <scope>NUCLEOTIDE SEQUENCE</scope>
    <source>
        <strain evidence="3">LIQ254RAFAR</strain>
    </source>
</reference>
<dbReference type="PANTHER" id="PTHR11106:SF27">
    <property type="entry name" value="MACRO DOMAIN-CONTAINING PROTEIN"/>
    <property type="match status" value="1"/>
</dbReference>
<evidence type="ECO:0000259" key="2">
    <source>
        <dbReference type="PROSITE" id="PS51154"/>
    </source>
</evidence>
<evidence type="ECO:0000256" key="1">
    <source>
        <dbReference type="SAM" id="MobiDB-lite"/>
    </source>
</evidence>
<protein>
    <recommendedName>
        <fullName evidence="2">Macro domain-containing protein</fullName>
    </recommendedName>
</protein>
<proteinExistence type="predicted"/>
<accession>A0AA43QXC8</accession>
<dbReference type="Gene3D" id="3.40.220.10">
    <property type="entry name" value="Leucine Aminopeptidase, subunit E, domain 1"/>
    <property type="match status" value="1"/>
</dbReference>
<feature type="compositionally biased region" description="Basic and acidic residues" evidence="1">
    <location>
        <begin position="324"/>
        <end position="336"/>
    </location>
</feature>
<feature type="compositionally biased region" description="Basic and acidic residues" evidence="1">
    <location>
        <begin position="347"/>
        <end position="360"/>
    </location>
</feature>
<feature type="domain" description="Macro" evidence="2">
    <location>
        <begin position="29"/>
        <end position="218"/>
    </location>
</feature>
<dbReference type="Proteomes" id="UP001161017">
    <property type="component" value="Unassembled WGS sequence"/>
</dbReference>
<dbReference type="SMART" id="SM00506">
    <property type="entry name" value="A1pp"/>
    <property type="match status" value="1"/>
</dbReference>
<gene>
    <name evidence="3" type="ORF">OHK93_004893</name>
</gene>
<feature type="compositionally biased region" description="Low complexity" evidence="1">
    <location>
        <begin position="229"/>
        <end position="247"/>
    </location>
</feature>
<comment type="caution">
    <text evidence="3">The sequence shown here is derived from an EMBL/GenBank/DDBJ whole genome shotgun (WGS) entry which is preliminary data.</text>
</comment>
<dbReference type="AlphaFoldDB" id="A0AA43QXC8"/>
<organism evidence="3 4">
    <name type="scientific">Ramalina farinacea</name>
    <dbReference type="NCBI Taxonomy" id="258253"/>
    <lineage>
        <taxon>Eukaryota</taxon>
        <taxon>Fungi</taxon>
        <taxon>Dikarya</taxon>
        <taxon>Ascomycota</taxon>
        <taxon>Pezizomycotina</taxon>
        <taxon>Lecanoromycetes</taxon>
        <taxon>OSLEUM clade</taxon>
        <taxon>Lecanoromycetidae</taxon>
        <taxon>Lecanorales</taxon>
        <taxon>Lecanorineae</taxon>
        <taxon>Ramalinaceae</taxon>
        <taxon>Ramalina</taxon>
    </lineage>
</organism>